<evidence type="ECO:0000256" key="7">
    <source>
        <dbReference type="ARBA" id="ARBA00022605"/>
    </source>
</evidence>
<dbReference type="CDD" id="cd01583">
    <property type="entry name" value="IPMI"/>
    <property type="match status" value="1"/>
</dbReference>
<dbReference type="Pfam" id="PF00330">
    <property type="entry name" value="Aconitase"/>
    <property type="match status" value="1"/>
</dbReference>
<gene>
    <name evidence="13" type="primary">leuC</name>
    <name evidence="15" type="ORF">EDC65_0981</name>
</gene>
<dbReference type="EMBL" id="RJKX01000011">
    <property type="protein sequence ID" value="ROQ01794.1"/>
    <property type="molecule type" value="Genomic_DNA"/>
</dbReference>
<evidence type="ECO:0000256" key="13">
    <source>
        <dbReference type="HAMAP-Rule" id="MF_01026"/>
    </source>
</evidence>
<keyword evidence="16" id="KW-1185">Reference proteome</keyword>
<dbReference type="InterPro" id="IPR015931">
    <property type="entry name" value="Acnase/IPM_dHydase_lsu_aba_1/3"/>
</dbReference>
<comment type="pathway">
    <text evidence="3 13">Amino-acid biosynthesis; L-leucine biosynthesis; L-leucine from 3-methyl-2-oxobutanoate: step 2/4.</text>
</comment>
<evidence type="ECO:0000259" key="14">
    <source>
        <dbReference type="Pfam" id="PF00330"/>
    </source>
</evidence>
<sequence length="473" mass="50494">MTPPLPATRQPRTIIDKIWDAHVITEQNGETLLYVDRHLLHDGSFHAFDALKAEGRKVARPAQAIAMPDHYVPTTGRRFGIPVADYRNLVDGLVANTAEAGITHFGMDDPRQGIVHIVGPEQGFTQPGIVLVCGDSHTSTHGAMGAFAFGIGASEVKHVLATQSIWQRRPKTMRIDVTGTLPQGLGGKDIILAIIGQITAAGASGHAVEYAGPAIRALSMEGRLTVCNMSIEAGARAGLIAPDDTTFEYLAGRPYAPKGKYWDAALAHWRSLPTDDGAQYARTVTVDVSNIAPMLTWGTSPEDALPIDGRVPDPATLDDPVRRESKTKALEYMGLKPGTPLSEIEVDRVFIGSCTNGRIEDLRAAAAVARGRKAKVPALVVAGSGLIKAQAEAEGLDRVFIEAGFEWREPGCSMCVGMNGDTMSAGMRSASTSNRNFEGRQGKGARTHLMSPSMAAAAAVTGHFTDFRRLDQA</sequence>
<keyword evidence="6 13" id="KW-0004">4Fe-4S</keyword>
<dbReference type="GO" id="GO:0003861">
    <property type="term" value="F:3-isopropylmalate dehydratase activity"/>
    <property type="evidence" value="ECO:0007669"/>
    <property type="project" value="UniProtKB-UniRule"/>
</dbReference>
<keyword evidence="12 13" id="KW-0100">Branched-chain amino acid biosynthesis</keyword>
<dbReference type="PROSITE" id="PS01244">
    <property type="entry name" value="ACONITASE_2"/>
    <property type="match status" value="1"/>
</dbReference>
<dbReference type="EC" id="4.2.1.33" evidence="13"/>
<keyword evidence="10 13" id="KW-0411">Iron-sulfur</keyword>
<evidence type="ECO:0000256" key="11">
    <source>
        <dbReference type="ARBA" id="ARBA00023239"/>
    </source>
</evidence>
<feature type="binding site" evidence="13">
    <location>
        <position position="354"/>
    </location>
    <ligand>
        <name>[4Fe-4S] cluster</name>
        <dbReference type="ChEBI" id="CHEBI:49883"/>
    </ligand>
</feature>
<dbReference type="InterPro" id="IPR001030">
    <property type="entry name" value="Acoase/IPM_deHydtase_lsu_aba"/>
</dbReference>
<reference evidence="15 16" key="1">
    <citation type="submission" date="2018-11" db="EMBL/GenBank/DDBJ databases">
        <title>Genomic Encyclopedia of Type Strains, Phase IV (KMG-IV): sequencing the most valuable type-strain genomes for metagenomic binning, comparative biology and taxonomic classification.</title>
        <authorList>
            <person name="Goeker M."/>
        </authorList>
    </citation>
    <scope>NUCLEOTIDE SEQUENCE [LARGE SCALE GENOMIC DNA]</scope>
    <source>
        <strain evidence="15 16">DSM 5900</strain>
    </source>
</reference>
<comment type="function">
    <text evidence="2 13">Catalyzes the isomerization between 2-isopropylmalate and 3-isopropylmalate, via the formation of 2-isopropylmaleate.</text>
</comment>
<dbReference type="GO" id="GO:0009098">
    <property type="term" value="P:L-leucine biosynthetic process"/>
    <property type="evidence" value="ECO:0007669"/>
    <property type="project" value="UniProtKB-UniRule"/>
</dbReference>
<dbReference type="GO" id="GO:0051539">
    <property type="term" value="F:4 iron, 4 sulfur cluster binding"/>
    <property type="evidence" value="ECO:0007669"/>
    <property type="project" value="UniProtKB-KW"/>
</dbReference>
<dbReference type="RefSeq" id="WP_123688523.1">
    <property type="nucleotide sequence ID" value="NZ_AP019700.1"/>
</dbReference>
<comment type="cofactor">
    <cofactor evidence="13">
        <name>[4Fe-4S] cluster</name>
        <dbReference type="ChEBI" id="CHEBI:49883"/>
    </cofactor>
    <text evidence="13">Binds 1 [4Fe-4S] cluster per subunit.</text>
</comment>
<feature type="domain" description="Aconitase/3-isopropylmalate dehydratase large subunit alpha/beta/alpha" evidence="14">
    <location>
        <begin position="16"/>
        <end position="462"/>
    </location>
</feature>
<evidence type="ECO:0000256" key="9">
    <source>
        <dbReference type="ARBA" id="ARBA00023004"/>
    </source>
</evidence>
<dbReference type="NCBIfam" id="NF009116">
    <property type="entry name" value="PRK12466.1"/>
    <property type="match status" value="1"/>
</dbReference>
<evidence type="ECO:0000256" key="12">
    <source>
        <dbReference type="ARBA" id="ARBA00023304"/>
    </source>
</evidence>
<feature type="binding site" evidence="13">
    <location>
        <position position="412"/>
    </location>
    <ligand>
        <name>[4Fe-4S] cluster</name>
        <dbReference type="ChEBI" id="CHEBI:49883"/>
    </ligand>
</feature>
<comment type="caution">
    <text evidence="15">The sequence shown here is derived from an EMBL/GenBank/DDBJ whole genome shotgun (WGS) entry which is preliminary data.</text>
</comment>
<dbReference type="OrthoDB" id="9802769at2"/>
<dbReference type="Gene3D" id="3.30.499.10">
    <property type="entry name" value="Aconitase, domain 3"/>
    <property type="match status" value="2"/>
</dbReference>
<dbReference type="NCBIfam" id="NF004016">
    <property type="entry name" value="PRK05478.1"/>
    <property type="match status" value="1"/>
</dbReference>
<evidence type="ECO:0000256" key="10">
    <source>
        <dbReference type="ARBA" id="ARBA00023014"/>
    </source>
</evidence>
<evidence type="ECO:0000256" key="1">
    <source>
        <dbReference type="ARBA" id="ARBA00000491"/>
    </source>
</evidence>
<dbReference type="FunFam" id="3.30.499.10:FF:000007">
    <property type="entry name" value="3-isopropylmalate dehydratase large subunit"/>
    <property type="match status" value="1"/>
</dbReference>
<dbReference type="InterPro" id="IPR018136">
    <property type="entry name" value="Aconitase_4Fe-4S_BS"/>
</dbReference>
<organism evidence="15 16">
    <name type="scientific">Stella humosa</name>
    <dbReference type="NCBI Taxonomy" id="94"/>
    <lineage>
        <taxon>Bacteria</taxon>
        <taxon>Pseudomonadati</taxon>
        <taxon>Pseudomonadota</taxon>
        <taxon>Alphaproteobacteria</taxon>
        <taxon>Rhodospirillales</taxon>
        <taxon>Stellaceae</taxon>
        <taxon>Stella</taxon>
    </lineage>
</organism>
<keyword evidence="5 13" id="KW-0432">Leucine biosynthesis</keyword>
<dbReference type="InterPro" id="IPR033941">
    <property type="entry name" value="IPMI_cat"/>
</dbReference>
<comment type="subunit">
    <text evidence="4 13">Heterodimer of LeuC and LeuD.</text>
</comment>
<dbReference type="PANTHER" id="PTHR43822:SF9">
    <property type="entry name" value="3-ISOPROPYLMALATE DEHYDRATASE"/>
    <property type="match status" value="1"/>
</dbReference>
<dbReference type="AlphaFoldDB" id="A0A3N1M2N4"/>
<evidence type="ECO:0000256" key="3">
    <source>
        <dbReference type="ARBA" id="ARBA00004729"/>
    </source>
</evidence>
<dbReference type="PANTHER" id="PTHR43822">
    <property type="entry name" value="HOMOACONITASE, MITOCHONDRIAL-RELATED"/>
    <property type="match status" value="1"/>
</dbReference>
<evidence type="ECO:0000313" key="16">
    <source>
        <dbReference type="Proteomes" id="UP000278222"/>
    </source>
</evidence>
<dbReference type="HAMAP" id="MF_01026">
    <property type="entry name" value="LeuC_type1"/>
    <property type="match status" value="1"/>
</dbReference>
<comment type="catalytic activity">
    <reaction evidence="1 13">
        <text>(2R,3S)-3-isopropylmalate = (2S)-2-isopropylmalate</text>
        <dbReference type="Rhea" id="RHEA:32287"/>
        <dbReference type="ChEBI" id="CHEBI:1178"/>
        <dbReference type="ChEBI" id="CHEBI:35121"/>
        <dbReference type="EC" id="4.2.1.33"/>
    </reaction>
</comment>
<evidence type="ECO:0000256" key="6">
    <source>
        <dbReference type="ARBA" id="ARBA00022485"/>
    </source>
</evidence>
<evidence type="ECO:0000256" key="5">
    <source>
        <dbReference type="ARBA" id="ARBA00022430"/>
    </source>
</evidence>
<name>A0A3N1M2N4_9PROT</name>
<dbReference type="PROSITE" id="PS00450">
    <property type="entry name" value="ACONITASE_1"/>
    <property type="match status" value="1"/>
</dbReference>
<keyword evidence="7 13" id="KW-0028">Amino-acid biosynthesis</keyword>
<proteinExistence type="inferred from homology"/>
<dbReference type="SUPFAM" id="SSF53732">
    <property type="entry name" value="Aconitase iron-sulfur domain"/>
    <property type="match status" value="1"/>
</dbReference>
<dbReference type="UniPathway" id="UPA00048">
    <property type="reaction ID" value="UER00071"/>
</dbReference>
<dbReference type="Proteomes" id="UP000278222">
    <property type="component" value="Unassembled WGS sequence"/>
</dbReference>
<protein>
    <recommendedName>
        <fullName evidence="13">3-isopropylmalate dehydratase large subunit</fullName>
        <ecNumber evidence="13">4.2.1.33</ecNumber>
    </recommendedName>
    <alternativeName>
        <fullName evidence="13">Alpha-IPM isomerase</fullName>
        <shortName evidence="13">IPMI</shortName>
    </alternativeName>
    <alternativeName>
        <fullName evidence="13">Isopropylmalate isomerase</fullName>
    </alternativeName>
</protein>
<dbReference type="InterPro" id="IPR050067">
    <property type="entry name" value="IPM_dehydratase_rel_enz"/>
</dbReference>
<dbReference type="PRINTS" id="PR00415">
    <property type="entry name" value="ACONITASE"/>
</dbReference>
<dbReference type="InterPro" id="IPR036008">
    <property type="entry name" value="Aconitase_4Fe-4S_dom"/>
</dbReference>
<comment type="similarity">
    <text evidence="13">Belongs to the aconitase/IPM isomerase family. LeuC type 1 subfamily.</text>
</comment>
<evidence type="ECO:0000256" key="4">
    <source>
        <dbReference type="ARBA" id="ARBA00011271"/>
    </source>
</evidence>
<evidence type="ECO:0000313" key="15">
    <source>
        <dbReference type="EMBL" id="ROQ01794.1"/>
    </source>
</evidence>
<dbReference type="GO" id="GO:0046872">
    <property type="term" value="F:metal ion binding"/>
    <property type="evidence" value="ECO:0007669"/>
    <property type="project" value="UniProtKB-KW"/>
</dbReference>
<dbReference type="InterPro" id="IPR004430">
    <property type="entry name" value="3-IsopropMal_deHydase_lsu"/>
</dbReference>
<accession>A0A3N1M2N4</accession>
<keyword evidence="8 13" id="KW-0479">Metal-binding</keyword>
<evidence type="ECO:0000256" key="2">
    <source>
        <dbReference type="ARBA" id="ARBA00002695"/>
    </source>
</evidence>
<evidence type="ECO:0000256" key="8">
    <source>
        <dbReference type="ARBA" id="ARBA00022723"/>
    </source>
</evidence>
<keyword evidence="11 13" id="KW-0456">Lyase</keyword>
<feature type="binding site" evidence="13">
    <location>
        <position position="415"/>
    </location>
    <ligand>
        <name>[4Fe-4S] cluster</name>
        <dbReference type="ChEBI" id="CHEBI:49883"/>
    </ligand>
</feature>
<keyword evidence="9 13" id="KW-0408">Iron</keyword>
<dbReference type="NCBIfam" id="TIGR00170">
    <property type="entry name" value="leuC"/>
    <property type="match status" value="1"/>
</dbReference>